<feature type="region of interest" description="Disordered" evidence="1">
    <location>
        <begin position="179"/>
        <end position="237"/>
    </location>
</feature>
<proteinExistence type="predicted"/>
<evidence type="ECO:0000313" key="3">
    <source>
        <dbReference type="Proteomes" id="UP000095280"/>
    </source>
</evidence>
<sequence length="405" mass="46017">QPDAELQQQLGRLRHLEPEDKSELGLLRAPGSNNEHKQQKEWLQKENTKLRDHFETLVAARLRERDAETSRLTERLATAERQLQESRQEAGQTADRLNARLAELSARAERLEARTRPLRRRRSGSGTPSWTSCGRRRAAEGESGRTKLAELTKEKDSLLTLSMERGRLCEEKQRELKAARERQEVAERRLPRTARPLQPGHRGGELRRGGEEASSRLGVSSARSGRPFARNSPPTKCTLAQPGPLHKYTCEDSAKPNCCQEGDLSTCCDYDPTQRTILQQLAIWGLLLATMAGLIIIYLCCFPVPEQQRHGDSPAGRAGESRLLPFLAPLLSVLAPLVLAPLVLAPLLCWRLWCWRLWCWRCVWRLWCWRLWCWRSGAGASGCWRLVLAPLVLAPLVLGLWCWRL</sequence>
<dbReference type="AlphaFoldDB" id="A0A1I8FEW9"/>
<keyword evidence="3" id="KW-1185">Reference proteome</keyword>
<dbReference type="WBParaSite" id="maker-unitig_31936-snap-gene-0.2-mRNA-1">
    <property type="protein sequence ID" value="maker-unitig_31936-snap-gene-0.2-mRNA-1"/>
    <property type="gene ID" value="maker-unitig_31936-snap-gene-0.2"/>
</dbReference>
<feature type="transmembrane region" description="Helical" evidence="2">
    <location>
        <begin position="384"/>
        <end position="403"/>
    </location>
</feature>
<evidence type="ECO:0000313" key="4">
    <source>
        <dbReference type="WBParaSite" id="maker-unitig_31936-snap-gene-0.2-mRNA-1"/>
    </source>
</evidence>
<name>A0A1I8FEW9_9PLAT</name>
<feature type="region of interest" description="Disordered" evidence="1">
    <location>
        <begin position="1"/>
        <end position="44"/>
    </location>
</feature>
<accession>A0A1I8FEW9</accession>
<feature type="compositionally biased region" description="Basic and acidic residues" evidence="1">
    <location>
        <begin position="34"/>
        <end position="44"/>
    </location>
</feature>
<feature type="compositionally biased region" description="Basic and acidic residues" evidence="1">
    <location>
        <begin position="14"/>
        <end position="23"/>
    </location>
</feature>
<dbReference type="Proteomes" id="UP000095280">
    <property type="component" value="Unplaced"/>
</dbReference>
<feature type="region of interest" description="Disordered" evidence="1">
    <location>
        <begin position="112"/>
        <end position="150"/>
    </location>
</feature>
<feature type="compositionally biased region" description="Polar residues" evidence="1">
    <location>
        <begin position="1"/>
        <end position="10"/>
    </location>
</feature>
<keyword evidence="2" id="KW-1133">Transmembrane helix</keyword>
<feature type="compositionally biased region" description="Basic and acidic residues" evidence="1">
    <location>
        <begin position="202"/>
        <end position="214"/>
    </location>
</feature>
<evidence type="ECO:0000256" key="1">
    <source>
        <dbReference type="SAM" id="MobiDB-lite"/>
    </source>
</evidence>
<feature type="compositionally biased region" description="Basic and acidic residues" evidence="1">
    <location>
        <begin position="137"/>
        <end position="150"/>
    </location>
</feature>
<feature type="compositionally biased region" description="Basic and acidic residues" evidence="1">
    <location>
        <begin position="179"/>
        <end position="190"/>
    </location>
</feature>
<keyword evidence="2" id="KW-0812">Transmembrane</keyword>
<protein>
    <submittedName>
        <fullName evidence="4">TSPO associated protein 1</fullName>
    </submittedName>
</protein>
<organism evidence="3 4">
    <name type="scientific">Macrostomum lignano</name>
    <dbReference type="NCBI Taxonomy" id="282301"/>
    <lineage>
        <taxon>Eukaryota</taxon>
        <taxon>Metazoa</taxon>
        <taxon>Spiralia</taxon>
        <taxon>Lophotrochozoa</taxon>
        <taxon>Platyhelminthes</taxon>
        <taxon>Rhabditophora</taxon>
        <taxon>Macrostomorpha</taxon>
        <taxon>Macrostomida</taxon>
        <taxon>Macrostomidae</taxon>
        <taxon>Macrostomum</taxon>
    </lineage>
</organism>
<keyword evidence="2" id="KW-0472">Membrane</keyword>
<feature type="transmembrane region" description="Helical" evidence="2">
    <location>
        <begin position="323"/>
        <end position="348"/>
    </location>
</feature>
<reference evidence="4" key="1">
    <citation type="submission" date="2016-11" db="UniProtKB">
        <authorList>
            <consortium name="WormBaseParasite"/>
        </authorList>
    </citation>
    <scope>IDENTIFICATION</scope>
</reference>
<feature type="transmembrane region" description="Helical" evidence="2">
    <location>
        <begin position="281"/>
        <end position="302"/>
    </location>
</feature>
<evidence type="ECO:0000256" key="2">
    <source>
        <dbReference type="SAM" id="Phobius"/>
    </source>
</evidence>